<name>S7ZK16_PENO1</name>
<gene>
    <name evidence="2" type="ORF">PDE_05601</name>
</gene>
<proteinExistence type="predicted"/>
<dbReference type="AlphaFoldDB" id="S7ZK16"/>
<dbReference type="HOGENOM" id="CLU_1971298_0_0_1"/>
<sequence>MTLSLFHKTLRGGKCKSVSPRDQSTAPLPYKAKLESKDQTRKGQKKTTGTTTRVYDWVDQLARLKFAEPPESHARNVQSGHSQSQPHFAKTFDSLRPSYSERGGVANSRPVLGGDKKGASTSQHVKF</sequence>
<feature type="region of interest" description="Disordered" evidence="1">
    <location>
        <begin position="1"/>
        <end position="52"/>
    </location>
</feature>
<dbReference type="Proteomes" id="UP000019376">
    <property type="component" value="Unassembled WGS sequence"/>
</dbReference>
<evidence type="ECO:0000313" key="2">
    <source>
        <dbReference type="EMBL" id="EPS30649.1"/>
    </source>
</evidence>
<feature type="compositionally biased region" description="Basic and acidic residues" evidence="1">
    <location>
        <begin position="32"/>
        <end position="41"/>
    </location>
</feature>
<feature type="compositionally biased region" description="Polar residues" evidence="1">
    <location>
        <begin position="75"/>
        <end position="86"/>
    </location>
</feature>
<feature type="region of interest" description="Disordered" evidence="1">
    <location>
        <begin position="68"/>
        <end position="127"/>
    </location>
</feature>
<protein>
    <submittedName>
        <fullName evidence="2">Uncharacterized protein</fullName>
    </submittedName>
</protein>
<accession>S7ZK16</accession>
<evidence type="ECO:0000313" key="3">
    <source>
        <dbReference type="Proteomes" id="UP000019376"/>
    </source>
</evidence>
<reference evidence="2 3" key="1">
    <citation type="journal article" date="2013" name="PLoS ONE">
        <title>Genomic and secretomic analyses reveal unique features of the lignocellulolytic enzyme system of Penicillium decumbens.</title>
        <authorList>
            <person name="Liu G."/>
            <person name="Zhang L."/>
            <person name="Wei X."/>
            <person name="Zou G."/>
            <person name="Qin Y."/>
            <person name="Ma L."/>
            <person name="Li J."/>
            <person name="Zheng H."/>
            <person name="Wang S."/>
            <person name="Wang C."/>
            <person name="Xun L."/>
            <person name="Zhao G.-P."/>
            <person name="Zhou Z."/>
            <person name="Qu Y."/>
        </authorList>
    </citation>
    <scope>NUCLEOTIDE SEQUENCE [LARGE SCALE GENOMIC DNA]</scope>
    <source>
        <strain evidence="3">114-2 / CGMCC 5302</strain>
    </source>
</reference>
<keyword evidence="3" id="KW-1185">Reference proteome</keyword>
<dbReference type="EMBL" id="KB644412">
    <property type="protein sequence ID" value="EPS30649.1"/>
    <property type="molecule type" value="Genomic_DNA"/>
</dbReference>
<organism evidence="2 3">
    <name type="scientific">Penicillium oxalicum (strain 114-2 / CGMCC 5302)</name>
    <name type="common">Penicillium decumbens</name>
    <dbReference type="NCBI Taxonomy" id="933388"/>
    <lineage>
        <taxon>Eukaryota</taxon>
        <taxon>Fungi</taxon>
        <taxon>Dikarya</taxon>
        <taxon>Ascomycota</taxon>
        <taxon>Pezizomycotina</taxon>
        <taxon>Eurotiomycetes</taxon>
        <taxon>Eurotiomycetidae</taxon>
        <taxon>Eurotiales</taxon>
        <taxon>Aspergillaceae</taxon>
        <taxon>Penicillium</taxon>
    </lineage>
</organism>
<evidence type="ECO:0000256" key="1">
    <source>
        <dbReference type="SAM" id="MobiDB-lite"/>
    </source>
</evidence>